<dbReference type="SUPFAM" id="SSF53474">
    <property type="entry name" value="alpha/beta-Hydrolases"/>
    <property type="match status" value="1"/>
</dbReference>
<dbReference type="Pfam" id="PF12697">
    <property type="entry name" value="Abhydrolase_6"/>
    <property type="match status" value="1"/>
</dbReference>
<dbReference type="GO" id="GO:0016787">
    <property type="term" value="F:hydrolase activity"/>
    <property type="evidence" value="ECO:0007669"/>
    <property type="project" value="UniProtKB-KW"/>
</dbReference>
<protein>
    <submittedName>
        <fullName evidence="2">Alpha/beta hydrolase</fullName>
    </submittedName>
</protein>
<sequence>MHCYFYVNSGTGDAFLLSLCTMKNVYFLSGLGADERMFQALDLSFCKPVFVPWIQPGPQESLPAYASRLRQTIPEENPCIVGLSFGGMLTVEMAKLNNAIKAIIISSAKTRSEIPAWIKLSRFWPLHRYLPHDFIRWFEKRNDYFFGPLQPDTKKVLNHIIDDSDLYFDAWAVDAIISWQNNEVPGNLVHIHGDADRLLPYSLVYCNETITGGSHLMVMDHATEVTTVLRKYITGMA</sequence>
<proteinExistence type="predicted"/>
<evidence type="ECO:0000313" key="3">
    <source>
        <dbReference type="Proteomes" id="UP000261284"/>
    </source>
</evidence>
<evidence type="ECO:0000313" key="2">
    <source>
        <dbReference type="EMBL" id="RFM28682.1"/>
    </source>
</evidence>
<keyword evidence="2" id="KW-0378">Hydrolase</keyword>
<gene>
    <name evidence="2" type="ORF">DXN05_07780</name>
</gene>
<comment type="caution">
    <text evidence="2">The sequence shown here is derived from an EMBL/GenBank/DDBJ whole genome shotgun (WGS) entry which is preliminary data.</text>
</comment>
<feature type="domain" description="AB hydrolase-1" evidence="1">
    <location>
        <begin position="62"/>
        <end position="225"/>
    </location>
</feature>
<name>A0A3E1NL88_9BACT</name>
<dbReference type="AlphaFoldDB" id="A0A3E1NL88"/>
<keyword evidence="3" id="KW-1185">Reference proteome</keyword>
<accession>A0A3E1NL88</accession>
<dbReference type="InterPro" id="IPR000073">
    <property type="entry name" value="AB_hydrolase_1"/>
</dbReference>
<dbReference type="Proteomes" id="UP000261284">
    <property type="component" value="Unassembled WGS sequence"/>
</dbReference>
<dbReference type="InterPro" id="IPR029058">
    <property type="entry name" value="AB_hydrolase_fold"/>
</dbReference>
<dbReference type="EMBL" id="QTJU01000002">
    <property type="protein sequence ID" value="RFM28682.1"/>
    <property type="molecule type" value="Genomic_DNA"/>
</dbReference>
<reference evidence="2 3" key="1">
    <citation type="submission" date="2018-08" db="EMBL/GenBank/DDBJ databases">
        <title>Chitinophagaceae sp. K23C18032701, a novel bacterium isolated from forest soil.</title>
        <authorList>
            <person name="Wang C."/>
        </authorList>
    </citation>
    <scope>NUCLEOTIDE SEQUENCE [LARGE SCALE GENOMIC DNA]</scope>
    <source>
        <strain evidence="2 3">K23C18032701</strain>
    </source>
</reference>
<evidence type="ECO:0000259" key="1">
    <source>
        <dbReference type="Pfam" id="PF12697"/>
    </source>
</evidence>
<dbReference type="Gene3D" id="3.40.50.1820">
    <property type="entry name" value="alpha/beta hydrolase"/>
    <property type="match status" value="1"/>
</dbReference>
<organism evidence="2 3">
    <name type="scientific">Deminuibacter soli</name>
    <dbReference type="NCBI Taxonomy" id="2291815"/>
    <lineage>
        <taxon>Bacteria</taxon>
        <taxon>Pseudomonadati</taxon>
        <taxon>Bacteroidota</taxon>
        <taxon>Chitinophagia</taxon>
        <taxon>Chitinophagales</taxon>
        <taxon>Chitinophagaceae</taxon>
        <taxon>Deminuibacter</taxon>
    </lineage>
</organism>